<dbReference type="Pfam" id="PF08245">
    <property type="entry name" value="Mur_ligase_M"/>
    <property type="match status" value="1"/>
</dbReference>
<reference evidence="8" key="1">
    <citation type="submission" date="2020-10" db="EMBL/GenBank/DDBJ databases">
        <title>Microbiome of the Black Sea water column analyzed by genome centric metagenomics.</title>
        <authorList>
            <person name="Cabello-Yeves P.J."/>
            <person name="Callieri C."/>
            <person name="Picazo A."/>
            <person name="Mehrshad M."/>
            <person name="Haro-Moreno J.M."/>
            <person name="Roda-Garcia J."/>
            <person name="Dzembekova N."/>
            <person name="Slabakova V."/>
            <person name="Slabakova N."/>
            <person name="Moncheva S."/>
            <person name="Rodriguez-Valera F."/>
        </authorList>
    </citation>
    <scope>NUCLEOTIDE SEQUENCE</scope>
    <source>
        <strain evidence="8">BS307-5m-G50</strain>
    </source>
</reference>
<keyword evidence="4 8" id="KW-0436">Ligase</keyword>
<dbReference type="GO" id="GO:0005737">
    <property type="term" value="C:cytoplasm"/>
    <property type="evidence" value="ECO:0007669"/>
    <property type="project" value="UniProtKB-SubCell"/>
</dbReference>
<organism evidence="8 9">
    <name type="scientific">SAR86 cluster bacterium</name>
    <dbReference type="NCBI Taxonomy" id="2030880"/>
    <lineage>
        <taxon>Bacteria</taxon>
        <taxon>Pseudomonadati</taxon>
        <taxon>Pseudomonadota</taxon>
        <taxon>Gammaproteobacteria</taxon>
        <taxon>SAR86 cluster</taxon>
    </lineage>
</organism>
<evidence type="ECO:0000313" key="9">
    <source>
        <dbReference type="Proteomes" id="UP000711391"/>
    </source>
</evidence>
<dbReference type="GO" id="GO:0051301">
    <property type="term" value="P:cell division"/>
    <property type="evidence" value="ECO:0007669"/>
    <property type="project" value="InterPro"/>
</dbReference>
<comment type="caution">
    <text evidence="8">The sequence shown here is derived from an EMBL/GenBank/DDBJ whole genome shotgun (WGS) entry which is preliminary data.</text>
</comment>
<comment type="pathway">
    <text evidence="2">Cell wall biogenesis; peptidoglycan biosynthesis.</text>
</comment>
<dbReference type="Proteomes" id="UP000711391">
    <property type="component" value="Unassembled WGS sequence"/>
</dbReference>
<evidence type="ECO:0000256" key="1">
    <source>
        <dbReference type="ARBA" id="ARBA00004496"/>
    </source>
</evidence>
<keyword evidence="3" id="KW-0963">Cytoplasm</keyword>
<evidence type="ECO:0000256" key="6">
    <source>
        <dbReference type="ARBA" id="ARBA00022840"/>
    </source>
</evidence>
<dbReference type="GO" id="GO:0008764">
    <property type="term" value="F:UDP-N-acetylmuramoylalanine-D-glutamate ligase activity"/>
    <property type="evidence" value="ECO:0007669"/>
    <property type="project" value="InterPro"/>
</dbReference>
<comment type="subcellular location">
    <subcellularLocation>
        <location evidence="1">Cytoplasm</location>
    </subcellularLocation>
</comment>
<evidence type="ECO:0000256" key="5">
    <source>
        <dbReference type="ARBA" id="ARBA00022741"/>
    </source>
</evidence>
<dbReference type="Gene3D" id="3.90.190.20">
    <property type="entry name" value="Mur ligase, C-terminal domain"/>
    <property type="match status" value="1"/>
</dbReference>
<dbReference type="GO" id="GO:0005524">
    <property type="term" value="F:ATP binding"/>
    <property type="evidence" value="ECO:0007669"/>
    <property type="project" value="UniProtKB-KW"/>
</dbReference>
<protein>
    <submittedName>
        <fullName evidence="8">UDP-N-acetylmuramoylalanine--D-glutamate ligase</fullName>
    </submittedName>
</protein>
<dbReference type="SUPFAM" id="SSF53244">
    <property type="entry name" value="MurD-like peptide ligases, peptide-binding domain"/>
    <property type="match status" value="1"/>
</dbReference>
<keyword evidence="5" id="KW-0547">Nucleotide-binding</keyword>
<evidence type="ECO:0000256" key="4">
    <source>
        <dbReference type="ARBA" id="ARBA00022598"/>
    </source>
</evidence>
<sequence length="341" mass="39427">MKSLIYGYGITGKSFERYLIKNNISYDIFDKNISKFSKINPIEKYETIYCSPGIPKDIFQELKSASKVLTDIDIFFKEDSSIKIGITGTNRKSTTCFHLYQIISQNHSAGLVGNIGEPVLDSINKNDYSVIELSSFQLDKMISNKLDFGILLNIASDHLDYHGTYEAYIEAKNKIKSSKNYISEQDPYKIYEWIFGEKSLPIDLEDLPFRFQKITDSIINDSKSTNSDSLLYALKQAKKFYKGNEYTLILCGNPAKEGYKKLDINGPKEVLIYGLHRNEIDECIYHERKMLFDNLKDLIAYLISQNQKNILFSPGYPSMTEYKNFEDRGEHFNKCIQRIIY</sequence>
<evidence type="ECO:0000259" key="7">
    <source>
        <dbReference type="Pfam" id="PF08245"/>
    </source>
</evidence>
<dbReference type="PANTHER" id="PTHR43692:SF1">
    <property type="entry name" value="UDP-N-ACETYLMURAMOYLALANINE--D-GLUTAMATE LIGASE"/>
    <property type="match status" value="1"/>
</dbReference>
<dbReference type="InterPro" id="IPR036565">
    <property type="entry name" value="Mur-like_cat_sf"/>
</dbReference>
<evidence type="ECO:0000256" key="2">
    <source>
        <dbReference type="ARBA" id="ARBA00004752"/>
    </source>
</evidence>
<accession>A0A937I7Z9</accession>
<feature type="domain" description="Mur ligase central" evidence="7">
    <location>
        <begin position="86"/>
        <end position="178"/>
    </location>
</feature>
<dbReference type="EMBL" id="JADHQD010000010">
    <property type="protein sequence ID" value="MBL6818255.1"/>
    <property type="molecule type" value="Genomic_DNA"/>
</dbReference>
<proteinExistence type="predicted"/>
<dbReference type="SUPFAM" id="SSF53623">
    <property type="entry name" value="MurD-like peptide ligases, catalytic domain"/>
    <property type="match status" value="1"/>
</dbReference>
<name>A0A937I7Z9_9GAMM</name>
<dbReference type="InterPro" id="IPR005762">
    <property type="entry name" value="MurD"/>
</dbReference>
<dbReference type="InterPro" id="IPR013221">
    <property type="entry name" value="Mur_ligase_cen"/>
</dbReference>
<gene>
    <name evidence="8" type="ORF">ISQ64_02490</name>
</gene>
<keyword evidence="6" id="KW-0067">ATP-binding</keyword>
<dbReference type="GO" id="GO:0008360">
    <property type="term" value="P:regulation of cell shape"/>
    <property type="evidence" value="ECO:0007669"/>
    <property type="project" value="InterPro"/>
</dbReference>
<dbReference type="PANTHER" id="PTHR43692">
    <property type="entry name" value="UDP-N-ACETYLMURAMOYLALANINE--D-GLUTAMATE LIGASE"/>
    <property type="match status" value="1"/>
</dbReference>
<dbReference type="AlphaFoldDB" id="A0A937I7Z9"/>
<evidence type="ECO:0000313" key="8">
    <source>
        <dbReference type="EMBL" id="MBL6818255.1"/>
    </source>
</evidence>
<evidence type="ECO:0000256" key="3">
    <source>
        <dbReference type="ARBA" id="ARBA00022490"/>
    </source>
</evidence>
<dbReference type="Gene3D" id="3.40.1190.10">
    <property type="entry name" value="Mur-like, catalytic domain"/>
    <property type="match status" value="1"/>
</dbReference>
<dbReference type="InterPro" id="IPR036615">
    <property type="entry name" value="Mur_ligase_C_dom_sf"/>
</dbReference>